<keyword evidence="11 15" id="KW-0675">Receptor</keyword>
<feature type="transmembrane region" description="Helical" evidence="12">
    <location>
        <begin position="24"/>
        <end position="50"/>
    </location>
</feature>
<evidence type="ECO:0000313" key="14">
    <source>
        <dbReference type="Proteomes" id="UP000515202"/>
    </source>
</evidence>
<keyword evidence="5 11" id="KW-0812">Transmembrane</keyword>
<dbReference type="AlphaFoldDB" id="A0A6P3QEY5"/>
<dbReference type="PRINTS" id="PR00245">
    <property type="entry name" value="OLFACTORYR"/>
</dbReference>
<reference evidence="15" key="1">
    <citation type="submission" date="2025-08" db="UniProtKB">
        <authorList>
            <consortium name="RefSeq"/>
        </authorList>
    </citation>
    <scope>IDENTIFICATION</scope>
    <source>
        <tissue evidence="15">Kidney</tissue>
    </source>
</reference>
<gene>
    <name evidence="15" type="primary">LOC105295727</name>
</gene>
<dbReference type="KEGG" id="pvp:105295727"/>
<evidence type="ECO:0000256" key="3">
    <source>
        <dbReference type="ARBA" id="ARBA00022475"/>
    </source>
</evidence>
<proteinExistence type="inferred from homology"/>
<evidence type="ECO:0000259" key="13">
    <source>
        <dbReference type="PROSITE" id="PS50262"/>
    </source>
</evidence>
<evidence type="ECO:0000256" key="2">
    <source>
        <dbReference type="ARBA" id="ARBA00004651"/>
    </source>
</evidence>
<dbReference type="GeneID" id="105295727"/>
<keyword evidence="7 12" id="KW-1133">Transmembrane helix</keyword>
<keyword evidence="10 11" id="KW-0807">Transducer</keyword>
<organism evidence="14 15">
    <name type="scientific">Pteropus vampyrus</name>
    <name type="common">Large flying fox</name>
    <dbReference type="NCBI Taxonomy" id="132908"/>
    <lineage>
        <taxon>Eukaryota</taxon>
        <taxon>Metazoa</taxon>
        <taxon>Chordata</taxon>
        <taxon>Craniata</taxon>
        <taxon>Vertebrata</taxon>
        <taxon>Euteleostomi</taxon>
        <taxon>Mammalia</taxon>
        <taxon>Eutheria</taxon>
        <taxon>Laurasiatheria</taxon>
        <taxon>Chiroptera</taxon>
        <taxon>Yinpterochiroptera</taxon>
        <taxon>Pteropodoidea</taxon>
        <taxon>Pteropodidae</taxon>
        <taxon>Pteropodinae</taxon>
        <taxon>Pteropus</taxon>
    </lineage>
</organism>
<keyword evidence="8 11" id="KW-0297">G-protein coupled receptor</keyword>
<dbReference type="RefSeq" id="XP_011363829.1">
    <property type="nucleotide sequence ID" value="XM_011365527.2"/>
</dbReference>
<evidence type="ECO:0000256" key="6">
    <source>
        <dbReference type="ARBA" id="ARBA00022725"/>
    </source>
</evidence>
<evidence type="ECO:0000256" key="12">
    <source>
        <dbReference type="RuleBase" id="RU363047"/>
    </source>
</evidence>
<dbReference type="InterPro" id="IPR017452">
    <property type="entry name" value="GPCR_Rhodpsn_7TM"/>
</dbReference>
<dbReference type="GO" id="GO:0005886">
    <property type="term" value="C:plasma membrane"/>
    <property type="evidence" value="ECO:0007669"/>
    <property type="project" value="UniProtKB-SubCell"/>
</dbReference>
<protein>
    <recommendedName>
        <fullName evidence="12">Olfactory receptor</fullName>
    </recommendedName>
</protein>
<dbReference type="GO" id="GO:0004984">
    <property type="term" value="F:olfactory receptor activity"/>
    <property type="evidence" value="ECO:0007669"/>
    <property type="project" value="InterPro"/>
</dbReference>
<accession>A0A6P3QEY5</accession>
<dbReference type="Gene3D" id="1.20.1070.10">
    <property type="entry name" value="Rhodopsin 7-helix transmembrane proteins"/>
    <property type="match status" value="1"/>
</dbReference>
<feature type="transmembrane region" description="Helical" evidence="12">
    <location>
        <begin position="98"/>
        <end position="119"/>
    </location>
</feature>
<evidence type="ECO:0000256" key="7">
    <source>
        <dbReference type="ARBA" id="ARBA00022989"/>
    </source>
</evidence>
<evidence type="ECO:0000256" key="10">
    <source>
        <dbReference type="ARBA" id="ARBA00023224"/>
    </source>
</evidence>
<dbReference type="PRINTS" id="PR00237">
    <property type="entry name" value="GPCRRHODOPSN"/>
</dbReference>
<keyword evidence="9 12" id="KW-0472">Membrane</keyword>
<evidence type="ECO:0000256" key="1">
    <source>
        <dbReference type="ARBA" id="ARBA00003929"/>
    </source>
</evidence>
<evidence type="ECO:0000256" key="11">
    <source>
        <dbReference type="RuleBase" id="RU000688"/>
    </source>
</evidence>
<dbReference type="Pfam" id="PF13853">
    <property type="entry name" value="7tm_4"/>
    <property type="match status" value="1"/>
</dbReference>
<dbReference type="Proteomes" id="UP000515202">
    <property type="component" value="Unplaced"/>
</dbReference>
<dbReference type="GO" id="GO:0004930">
    <property type="term" value="F:G protein-coupled receptor activity"/>
    <property type="evidence" value="ECO:0007669"/>
    <property type="project" value="UniProtKB-KW"/>
</dbReference>
<dbReference type="OrthoDB" id="6147321at2759"/>
<evidence type="ECO:0000256" key="8">
    <source>
        <dbReference type="ARBA" id="ARBA00023040"/>
    </source>
</evidence>
<comment type="similarity">
    <text evidence="11">Belongs to the G-protein coupled receptor 1 family.</text>
</comment>
<name>A0A6P3QEY5_PTEVA</name>
<sequence length="310" mass="35174">MGGNESWGTEFILVGFQLSEEVEVLFFCVFSLLYVFNLTANGTILGLIWLDRRLHTPMYFFLSHLAVIDIAYASSNLPNMLENLVKHKKTISFVSCTLQMYCFLIFADAECLILMVMSYDRFVAICHPLQYTAIMNWRVCTVVAIACWACGFSLSLVHLILFLRLPFCGPQAINHFFCEILSVLNVACGDTWIDKIFLLAACVFILVGPLSLVLVSYICILQAILKIRSMEGRRKAFSTCSSHLCVVGLYFGIAMMVYLVPENSDREEHQKILALFYTLFNPLLNPVVYSLRNAQVKAAFSRAWQKTRTV</sequence>
<feature type="transmembrane region" description="Helical" evidence="12">
    <location>
        <begin position="57"/>
        <end position="78"/>
    </location>
</feature>
<feature type="transmembrane region" description="Helical" evidence="12">
    <location>
        <begin position="272"/>
        <end position="291"/>
    </location>
</feature>
<dbReference type="InterPro" id="IPR000725">
    <property type="entry name" value="Olfact_rcpt"/>
</dbReference>
<keyword evidence="4 12" id="KW-0716">Sensory transduction</keyword>
<dbReference type="InterPro" id="IPR000276">
    <property type="entry name" value="GPCR_Rhodpsn"/>
</dbReference>
<evidence type="ECO:0000313" key="15">
    <source>
        <dbReference type="RefSeq" id="XP_011363829.1"/>
    </source>
</evidence>
<dbReference type="CDD" id="cd15420">
    <property type="entry name" value="7tmA_OR2A-like"/>
    <property type="match status" value="1"/>
</dbReference>
<dbReference type="PROSITE" id="PS50262">
    <property type="entry name" value="G_PROTEIN_RECEP_F1_2"/>
    <property type="match status" value="1"/>
</dbReference>
<feature type="transmembrane region" description="Helical" evidence="12">
    <location>
        <begin position="139"/>
        <end position="161"/>
    </location>
</feature>
<evidence type="ECO:0000256" key="9">
    <source>
        <dbReference type="ARBA" id="ARBA00023136"/>
    </source>
</evidence>
<comment type="function">
    <text evidence="1">Putative odorant or sperm cell receptor.</text>
</comment>
<keyword evidence="3 12" id="KW-1003">Cell membrane</keyword>
<keyword evidence="6 12" id="KW-0552">Olfaction</keyword>
<evidence type="ECO:0000256" key="5">
    <source>
        <dbReference type="ARBA" id="ARBA00022692"/>
    </source>
</evidence>
<feature type="transmembrane region" description="Helical" evidence="12">
    <location>
        <begin position="196"/>
        <end position="224"/>
    </location>
</feature>
<feature type="domain" description="G-protein coupled receptors family 1 profile" evidence="13">
    <location>
        <begin position="40"/>
        <end position="289"/>
    </location>
</feature>
<evidence type="ECO:0000256" key="4">
    <source>
        <dbReference type="ARBA" id="ARBA00022606"/>
    </source>
</evidence>
<feature type="transmembrane region" description="Helical" evidence="12">
    <location>
        <begin position="236"/>
        <end position="260"/>
    </location>
</feature>
<dbReference type="FunFam" id="1.20.1070.10:FF:000008">
    <property type="entry name" value="Olfactory receptor"/>
    <property type="match status" value="1"/>
</dbReference>
<keyword evidence="14" id="KW-1185">Reference proteome</keyword>
<dbReference type="PANTHER" id="PTHR26453">
    <property type="entry name" value="OLFACTORY RECEPTOR"/>
    <property type="match status" value="1"/>
</dbReference>
<dbReference type="SUPFAM" id="SSF81321">
    <property type="entry name" value="Family A G protein-coupled receptor-like"/>
    <property type="match status" value="1"/>
</dbReference>
<comment type="subcellular location">
    <subcellularLocation>
        <location evidence="2 12">Cell membrane</location>
        <topology evidence="2 12">Multi-pass membrane protein</topology>
    </subcellularLocation>
</comment>
<dbReference type="PROSITE" id="PS00237">
    <property type="entry name" value="G_PROTEIN_RECEP_F1_1"/>
    <property type="match status" value="1"/>
</dbReference>